<feature type="compositionally biased region" description="Basic and acidic residues" evidence="1">
    <location>
        <begin position="339"/>
        <end position="352"/>
    </location>
</feature>
<protein>
    <submittedName>
        <fullName evidence="2">Uncharacterized protein</fullName>
    </submittedName>
</protein>
<sequence>MARRRKKESSRKRSLLFEESPEESRQCRRLLSPVLCVDHPVTALSVPVDDTNLTWVSPQFNGLAVSHGKRRQARRRRDSAGKKLHGGTFNKENSHINNSRGVTGKKFPALDFVGDPAKTAPKLHHQKSSAAAELICTDCDDASTSLSKAKGGKGKETQHKLNPSNEGEADYGRRETVRKRRSSYRKSTYGRQRSSLAPSSSLCDDESNSSFPSPDLPVKLIKMKTLKRASQAPCLRTSQNDSQTDVGGIKIRTSRKSYDSDILLSPLETSNLSGLNGHSTPVLLGMKEQLPLRVALFAPSPSDEAFHNNSGSICHQGDLNSQKGGAHSGTPCSGGRNIPSDDQRTGDRRKETGVSSQRRHSQNSQWTSQRSTPRRSQRLRQKCTEALKYLQPGTPTNRRASVLCESGLNVLVQDTPESEYGLTRRQRQQMKIKQKT</sequence>
<proteinExistence type="predicted"/>
<dbReference type="PANTHER" id="PTHR35541">
    <property type="entry name" value="RAD9, HUS1, RAD1-INTERACTING NUCLEAR ORPHAN PROTEIN 1"/>
    <property type="match status" value="1"/>
</dbReference>
<name>A0AAN9G8J3_9CAEN</name>
<gene>
    <name evidence="2" type="ORF">V1264_003142</name>
</gene>
<accession>A0AAN9G8J3</accession>
<dbReference type="Proteomes" id="UP001374579">
    <property type="component" value="Unassembled WGS sequence"/>
</dbReference>
<dbReference type="EMBL" id="JBAMIC010000012">
    <property type="protein sequence ID" value="KAK7098927.1"/>
    <property type="molecule type" value="Genomic_DNA"/>
</dbReference>
<dbReference type="GO" id="GO:0005634">
    <property type="term" value="C:nucleus"/>
    <property type="evidence" value="ECO:0007669"/>
    <property type="project" value="InterPro"/>
</dbReference>
<evidence type="ECO:0000256" key="1">
    <source>
        <dbReference type="SAM" id="MobiDB-lite"/>
    </source>
</evidence>
<comment type="caution">
    <text evidence="2">The sequence shown here is derived from an EMBL/GenBank/DDBJ whole genome shotgun (WGS) entry which is preliminary data.</text>
</comment>
<dbReference type="GO" id="GO:0000077">
    <property type="term" value="P:DNA damage checkpoint signaling"/>
    <property type="evidence" value="ECO:0007669"/>
    <property type="project" value="InterPro"/>
</dbReference>
<evidence type="ECO:0000313" key="3">
    <source>
        <dbReference type="Proteomes" id="UP001374579"/>
    </source>
</evidence>
<organism evidence="2 3">
    <name type="scientific">Littorina saxatilis</name>
    <dbReference type="NCBI Taxonomy" id="31220"/>
    <lineage>
        <taxon>Eukaryota</taxon>
        <taxon>Metazoa</taxon>
        <taxon>Spiralia</taxon>
        <taxon>Lophotrochozoa</taxon>
        <taxon>Mollusca</taxon>
        <taxon>Gastropoda</taxon>
        <taxon>Caenogastropoda</taxon>
        <taxon>Littorinimorpha</taxon>
        <taxon>Littorinoidea</taxon>
        <taxon>Littorinidae</taxon>
        <taxon>Littorina</taxon>
    </lineage>
</organism>
<feature type="region of interest" description="Disordered" evidence="1">
    <location>
        <begin position="64"/>
        <end position="103"/>
    </location>
</feature>
<feature type="region of interest" description="Disordered" evidence="1">
    <location>
        <begin position="145"/>
        <end position="216"/>
    </location>
</feature>
<feature type="compositionally biased region" description="Polar residues" evidence="1">
    <location>
        <begin position="308"/>
        <end position="323"/>
    </location>
</feature>
<keyword evidence="3" id="KW-1185">Reference proteome</keyword>
<dbReference type="GO" id="GO:0000725">
    <property type="term" value="P:recombinational repair"/>
    <property type="evidence" value="ECO:0007669"/>
    <property type="project" value="TreeGrafter"/>
</dbReference>
<feature type="compositionally biased region" description="Basic residues" evidence="1">
    <location>
        <begin position="1"/>
        <end position="14"/>
    </location>
</feature>
<dbReference type="GO" id="GO:0071479">
    <property type="term" value="P:cellular response to ionizing radiation"/>
    <property type="evidence" value="ECO:0007669"/>
    <property type="project" value="InterPro"/>
</dbReference>
<dbReference type="GO" id="GO:0005694">
    <property type="term" value="C:chromosome"/>
    <property type="evidence" value="ECO:0007669"/>
    <property type="project" value="TreeGrafter"/>
</dbReference>
<dbReference type="Pfam" id="PF15319">
    <property type="entry name" value="RHINO"/>
    <property type="match status" value="1"/>
</dbReference>
<evidence type="ECO:0000313" key="2">
    <source>
        <dbReference type="EMBL" id="KAK7098927.1"/>
    </source>
</evidence>
<dbReference type="InterPro" id="IPR029293">
    <property type="entry name" value="RHNO1"/>
</dbReference>
<dbReference type="PANTHER" id="PTHR35541:SF1">
    <property type="entry name" value="RAD9, HUS1, RAD1-INTERACTING NUCLEAR ORPHAN PROTEIN 1"/>
    <property type="match status" value="1"/>
</dbReference>
<reference evidence="2 3" key="1">
    <citation type="submission" date="2024-02" db="EMBL/GenBank/DDBJ databases">
        <title>Chromosome-scale genome assembly of the rough periwinkle Littorina saxatilis.</title>
        <authorList>
            <person name="De Jode A."/>
            <person name="Faria R."/>
            <person name="Formenti G."/>
            <person name="Sims Y."/>
            <person name="Smith T.P."/>
            <person name="Tracey A."/>
            <person name="Wood J.M.D."/>
            <person name="Zagrodzka Z.B."/>
            <person name="Johannesson K."/>
            <person name="Butlin R.K."/>
            <person name="Leder E.H."/>
        </authorList>
    </citation>
    <scope>NUCLEOTIDE SEQUENCE [LARGE SCALE GENOMIC DNA]</scope>
    <source>
        <strain evidence="2">Snail1</strain>
        <tissue evidence="2">Muscle</tissue>
    </source>
</reference>
<feature type="compositionally biased region" description="Basic residues" evidence="1">
    <location>
        <begin position="67"/>
        <end position="85"/>
    </location>
</feature>
<feature type="region of interest" description="Disordered" evidence="1">
    <location>
        <begin position="308"/>
        <end position="378"/>
    </location>
</feature>
<dbReference type="AlphaFoldDB" id="A0AAN9G8J3"/>
<feature type="region of interest" description="Disordered" evidence="1">
    <location>
        <begin position="1"/>
        <end position="22"/>
    </location>
</feature>